<evidence type="ECO:0000256" key="7">
    <source>
        <dbReference type="RuleBase" id="RU003355"/>
    </source>
</evidence>
<dbReference type="PROSITE" id="PS00136">
    <property type="entry name" value="SUBTILASE_ASP"/>
    <property type="match status" value="1"/>
</dbReference>
<feature type="active site" description="Charge relay system" evidence="5 6">
    <location>
        <position position="342"/>
    </location>
</feature>
<evidence type="ECO:0000256" key="3">
    <source>
        <dbReference type="ARBA" id="ARBA00022801"/>
    </source>
</evidence>
<dbReference type="PANTHER" id="PTHR43806">
    <property type="entry name" value="PEPTIDASE S8"/>
    <property type="match status" value="1"/>
</dbReference>
<dbReference type="InterPro" id="IPR037045">
    <property type="entry name" value="S8pro/Inhibitor_I9_sf"/>
</dbReference>
<dbReference type="InterPro" id="IPR034193">
    <property type="entry name" value="PCSK9_ProteinaseK-like"/>
</dbReference>
<dbReference type="InterPro" id="IPR036852">
    <property type="entry name" value="Peptidase_S8/S53_dom_sf"/>
</dbReference>
<dbReference type="PRINTS" id="PR00723">
    <property type="entry name" value="SUBTILISIN"/>
</dbReference>
<dbReference type="EMBL" id="AP017424">
    <property type="protein sequence ID" value="BAU88284.1"/>
    <property type="molecule type" value="Genomic_DNA"/>
</dbReference>
<keyword evidence="12" id="KW-1185">Reference proteome</keyword>
<dbReference type="InterPro" id="IPR023827">
    <property type="entry name" value="Peptidase_S8_Asp-AS"/>
</dbReference>
<keyword evidence="4 6" id="KW-0720">Serine protease</keyword>
<feature type="signal peptide" evidence="8">
    <location>
        <begin position="1"/>
        <end position="28"/>
    </location>
</feature>
<evidence type="ECO:0000256" key="8">
    <source>
        <dbReference type="SAM" id="SignalP"/>
    </source>
</evidence>
<dbReference type="SUPFAM" id="SSF52743">
    <property type="entry name" value="Subtilisin-like"/>
    <property type="match status" value="1"/>
</dbReference>
<dbReference type="Gene3D" id="3.30.70.80">
    <property type="entry name" value="Peptidase S8 propeptide/proteinase inhibitor I9"/>
    <property type="match status" value="1"/>
</dbReference>
<evidence type="ECO:0000259" key="9">
    <source>
        <dbReference type="Pfam" id="PF00082"/>
    </source>
</evidence>
<feature type="domain" description="Peptidase S8/S53" evidence="9">
    <location>
        <begin position="156"/>
        <end position="378"/>
    </location>
</feature>
<reference evidence="11 12" key="1">
    <citation type="journal article" date="2016" name="Genome Announc.">
        <title>Complete Genome Sequence of Thiostrepton-Producing Streptomyces laurentii ATCC 31255.</title>
        <authorList>
            <person name="Doi K."/>
            <person name="Fujino Y."/>
            <person name="Nagayoshi Y."/>
            <person name="Ohshima T."/>
            <person name="Ogata S."/>
        </authorList>
    </citation>
    <scope>NUCLEOTIDE SEQUENCE [LARGE SCALE GENOMIC DNA]</scope>
    <source>
        <strain evidence="11 12">ATCC 31255</strain>
    </source>
</reference>
<dbReference type="PROSITE" id="PS00138">
    <property type="entry name" value="SUBTILASE_SER"/>
    <property type="match status" value="1"/>
</dbReference>
<gene>
    <name evidence="11" type="ORF">SLA_7418</name>
</gene>
<evidence type="ECO:0000259" key="10">
    <source>
        <dbReference type="Pfam" id="PF05922"/>
    </source>
</evidence>
<keyword evidence="3 6" id="KW-0378">Hydrolase</keyword>
<feature type="chain" id="PRO_5007902260" evidence="8">
    <location>
        <begin position="29"/>
        <end position="661"/>
    </location>
</feature>
<evidence type="ECO:0000256" key="2">
    <source>
        <dbReference type="ARBA" id="ARBA00022670"/>
    </source>
</evidence>
<evidence type="ECO:0000313" key="11">
    <source>
        <dbReference type="EMBL" id="BAU88284.1"/>
    </source>
</evidence>
<dbReference type="GO" id="GO:0004252">
    <property type="term" value="F:serine-type endopeptidase activity"/>
    <property type="evidence" value="ECO:0007669"/>
    <property type="project" value="UniProtKB-UniRule"/>
</dbReference>
<dbReference type="CDD" id="cd04077">
    <property type="entry name" value="Peptidases_S8_PCSK9_ProteinaseK_like"/>
    <property type="match status" value="1"/>
</dbReference>
<organism evidence="11 12">
    <name type="scientific">Streptomyces laurentii</name>
    <dbReference type="NCBI Taxonomy" id="39478"/>
    <lineage>
        <taxon>Bacteria</taxon>
        <taxon>Bacillati</taxon>
        <taxon>Actinomycetota</taxon>
        <taxon>Actinomycetes</taxon>
        <taxon>Kitasatosporales</taxon>
        <taxon>Streptomycetaceae</taxon>
        <taxon>Streptomyces</taxon>
    </lineage>
</organism>
<keyword evidence="2 6" id="KW-0645">Protease</keyword>
<name>A0A169PPX0_STRLU</name>
<evidence type="ECO:0000313" key="12">
    <source>
        <dbReference type="Proteomes" id="UP000217676"/>
    </source>
</evidence>
<comment type="similarity">
    <text evidence="1 6 7">Belongs to the peptidase S8 family.</text>
</comment>
<dbReference type="AlphaFoldDB" id="A0A169PPX0"/>
<evidence type="ECO:0000256" key="5">
    <source>
        <dbReference type="PIRSR" id="PIRSR615500-1"/>
    </source>
</evidence>
<dbReference type="Pfam" id="PF00082">
    <property type="entry name" value="Peptidase_S8"/>
    <property type="match status" value="1"/>
</dbReference>
<dbReference type="InterPro" id="IPR023828">
    <property type="entry name" value="Peptidase_S8_Ser-AS"/>
</dbReference>
<evidence type="ECO:0000256" key="4">
    <source>
        <dbReference type="ARBA" id="ARBA00022825"/>
    </source>
</evidence>
<dbReference type="InterPro" id="IPR010259">
    <property type="entry name" value="S8pro/Inhibitor_I9"/>
</dbReference>
<dbReference type="Gene3D" id="3.40.50.200">
    <property type="entry name" value="Peptidase S8/S53 domain"/>
    <property type="match status" value="1"/>
</dbReference>
<dbReference type="FunFam" id="3.40.50.200:FF:000014">
    <property type="entry name" value="Proteinase K"/>
    <property type="match status" value="1"/>
</dbReference>
<feature type="active site" description="Charge relay system" evidence="5 6">
    <location>
        <position position="190"/>
    </location>
</feature>
<feature type="domain" description="Inhibitor I9" evidence="10">
    <location>
        <begin position="51"/>
        <end position="117"/>
    </location>
</feature>
<accession>A0A169PPX0</accession>
<dbReference type="InterPro" id="IPR050131">
    <property type="entry name" value="Peptidase_S8_subtilisin-like"/>
</dbReference>
<evidence type="ECO:0000256" key="1">
    <source>
        <dbReference type="ARBA" id="ARBA00011073"/>
    </source>
</evidence>
<dbReference type="SUPFAM" id="SSF54897">
    <property type="entry name" value="Protease propeptides/inhibitors"/>
    <property type="match status" value="1"/>
</dbReference>
<dbReference type="InterPro" id="IPR000209">
    <property type="entry name" value="Peptidase_S8/S53_dom"/>
</dbReference>
<dbReference type="GO" id="GO:0006508">
    <property type="term" value="P:proteolysis"/>
    <property type="evidence" value="ECO:0007669"/>
    <property type="project" value="UniProtKB-KW"/>
</dbReference>
<dbReference type="InterPro" id="IPR015500">
    <property type="entry name" value="Peptidase_S8_subtilisin-rel"/>
</dbReference>
<dbReference type="Pfam" id="PF05922">
    <property type="entry name" value="Inhibitor_I9"/>
    <property type="match status" value="1"/>
</dbReference>
<protein>
    <submittedName>
        <fullName evidence="11">Subtilisin-like serine protease</fullName>
    </submittedName>
</protein>
<keyword evidence="8" id="KW-0732">Signal</keyword>
<dbReference type="GO" id="GO:0005615">
    <property type="term" value="C:extracellular space"/>
    <property type="evidence" value="ECO:0007669"/>
    <property type="project" value="TreeGrafter"/>
</dbReference>
<feature type="active site" description="Charge relay system" evidence="5 6">
    <location>
        <position position="158"/>
    </location>
</feature>
<dbReference type="KEGG" id="slau:SLA_7418"/>
<proteinExistence type="inferred from homology"/>
<evidence type="ECO:0000256" key="6">
    <source>
        <dbReference type="PROSITE-ProRule" id="PRU01240"/>
    </source>
</evidence>
<sequence length="661" mass="68268">MLRSIGMLLVSPVAAASMVSATAVPASAQTAAKGAEPKIVGAKAPDRVQDSYIVTLKRGRSAASEAKRLANEHNGKVTHVYRRALNGFSATMSEQAALALAAHPDVLRVEADREVTVSATQTNPPSWGLDRIDQANLPMDDAYTYNGTASNVHAYIIDTGIRTTHEDFGGRATWGVNTTTDKINTDCNGHGTHVAGTTAGSSYGVAKDAHLVAVKVLRCDGTGSFSGVIAGVDWVTANAVKPAVANMSLGGPASQSVDDAIAASSASGVTYAVAAGNDNTDACYQSPARATAAITVGATTSNDDRSSFSNYGTCVDIFAPGSSITSAWKSSDSAVNTISGTSMATPHVAGNAALIASVHPDWTPAQIREAMVADATSGVINDPGTGSPNKLLRITSESLASDFRMTLSSSSGLAKGAASLTTTIDTALVKGDAQSITFSAEGLPAGATATFGPADVTTGQSATLTITTSQLTPGGVHPITLRATTPDVAYTATYTLSVSTAECQSGQYLVNPSFEERGTGWTAPAGVIGEHLGWPAHTGTRNAVMGGKGTNASASLSQRVSLPAGCARYSLDFWLGVDTDESSNGPWDTLKVQVLNADGTKVLKTVETYSNINGYSASGYYQRSLDLADFAGQDVTLRFLYAEDYIWQTTFVLDDITVNVI</sequence>
<dbReference type="Gene3D" id="2.60.120.260">
    <property type="entry name" value="Galactose-binding domain-like"/>
    <property type="match status" value="1"/>
</dbReference>
<dbReference type="Proteomes" id="UP000217676">
    <property type="component" value="Chromosome"/>
</dbReference>
<dbReference type="PANTHER" id="PTHR43806:SF11">
    <property type="entry name" value="CEREVISIN-RELATED"/>
    <property type="match status" value="1"/>
</dbReference>
<dbReference type="PROSITE" id="PS51892">
    <property type="entry name" value="SUBTILASE"/>
    <property type="match status" value="1"/>
</dbReference>